<dbReference type="PANTHER" id="PTHR10963:SF60">
    <property type="entry name" value="GRAM-NEGATIVE BACTERIA-BINDING PROTEIN 1-RELATED"/>
    <property type="match status" value="1"/>
</dbReference>
<gene>
    <name evidence="3" type="ORF">CI238_12016</name>
</gene>
<proteinExistence type="predicted"/>
<evidence type="ECO:0000259" key="2">
    <source>
        <dbReference type="PROSITE" id="PS51762"/>
    </source>
</evidence>
<dbReference type="InterPro" id="IPR000757">
    <property type="entry name" value="Beta-glucanase-like"/>
</dbReference>
<dbReference type="PROSITE" id="PS51762">
    <property type="entry name" value="GH16_2"/>
    <property type="match status" value="1"/>
</dbReference>
<dbReference type="SUPFAM" id="SSF49899">
    <property type="entry name" value="Concanavalin A-like lectins/glucanases"/>
    <property type="match status" value="1"/>
</dbReference>
<organism evidence="3 4">
    <name type="scientific">Colletotrichum incanum</name>
    <name type="common">Soybean anthracnose fungus</name>
    <dbReference type="NCBI Taxonomy" id="1573173"/>
    <lineage>
        <taxon>Eukaryota</taxon>
        <taxon>Fungi</taxon>
        <taxon>Dikarya</taxon>
        <taxon>Ascomycota</taxon>
        <taxon>Pezizomycotina</taxon>
        <taxon>Sordariomycetes</taxon>
        <taxon>Hypocreomycetidae</taxon>
        <taxon>Glomerellales</taxon>
        <taxon>Glomerellaceae</taxon>
        <taxon>Colletotrichum</taxon>
        <taxon>Colletotrichum spaethianum species complex</taxon>
    </lineage>
</organism>
<reference evidence="3 4" key="1">
    <citation type="submission" date="2015-06" db="EMBL/GenBank/DDBJ databases">
        <title>Survival trade-offs in plant roots during colonization by closely related pathogenic and mutualistic fungi.</title>
        <authorList>
            <person name="Hacquard S."/>
            <person name="Kracher B."/>
            <person name="Hiruma K."/>
            <person name="Weinman A."/>
            <person name="Muench P."/>
            <person name="Garrido Oter R."/>
            <person name="Ver Loren van Themaat E."/>
            <person name="Dallerey J.-F."/>
            <person name="Damm U."/>
            <person name="Henrissat B."/>
            <person name="Lespinet O."/>
            <person name="Thon M."/>
            <person name="Kemen E."/>
            <person name="McHardy A.C."/>
            <person name="Schulze-Lefert P."/>
            <person name="O'Connell R.J."/>
        </authorList>
    </citation>
    <scope>NUCLEOTIDE SEQUENCE [LARGE SCALE GENOMIC DNA]</scope>
    <source>
        <strain evidence="3 4">MAFF 238704</strain>
    </source>
</reference>
<feature type="domain" description="GH16" evidence="2">
    <location>
        <begin position="33"/>
        <end position="298"/>
    </location>
</feature>
<dbReference type="InterPro" id="IPR013320">
    <property type="entry name" value="ConA-like_dom_sf"/>
</dbReference>
<evidence type="ECO:0000313" key="3">
    <source>
        <dbReference type="EMBL" id="KZL73477.1"/>
    </source>
</evidence>
<dbReference type="Proteomes" id="UP000076584">
    <property type="component" value="Unassembled WGS sequence"/>
</dbReference>
<dbReference type="STRING" id="1573173.A0A161YKD1"/>
<dbReference type="Pfam" id="PF26113">
    <property type="entry name" value="GH16_XgeA"/>
    <property type="match status" value="1"/>
</dbReference>
<protein>
    <submittedName>
        <fullName evidence="3">Carbohydrate binding family 6</fullName>
    </submittedName>
</protein>
<evidence type="ECO:0000313" key="4">
    <source>
        <dbReference type="Proteomes" id="UP000076584"/>
    </source>
</evidence>
<dbReference type="Gene3D" id="2.60.120.200">
    <property type="match status" value="1"/>
</dbReference>
<keyword evidence="1" id="KW-0732">Signal</keyword>
<dbReference type="PANTHER" id="PTHR10963">
    <property type="entry name" value="GLYCOSYL HYDROLASE-RELATED"/>
    <property type="match status" value="1"/>
</dbReference>
<dbReference type="InterPro" id="IPR050546">
    <property type="entry name" value="Glycosyl_Hydrlase_16"/>
</dbReference>
<dbReference type="CDD" id="cd02182">
    <property type="entry name" value="GH16_Strep_laminarinase_like"/>
    <property type="match status" value="1"/>
</dbReference>
<dbReference type="EMBL" id="LFIW01002349">
    <property type="protein sequence ID" value="KZL73477.1"/>
    <property type="molecule type" value="Genomic_DNA"/>
</dbReference>
<dbReference type="GO" id="GO:0004553">
    <property type="term" value="F:hydrolase activity, hydrolyzing O-glycosyl compounds"/>
    <property type="evidence" value="ECO:0007669"/>
    <property type="project" value="InterPro"/>
</dbReference>
<feature type="chain" id="PRO_5007829840" evidence="1">
    <location>
        <begin position="20"/>
        <end position="298"/>
    </location>
</feature>
<dbReference type="GO" id="GO:0005975">
    <property type="term" value="P:carbohydrate metabolic process"/>
    <property type="evidence" value="ECO:0007669"/>
    <property type="project" value="InterPro"/>
</dbReference>
<evidence type="ECO:0000256" key="1">
    <source>
        <dbReference type="SAM" id="SignalP"/>
    </source>
</evidence>
<comment type="caution">
    <text evidence="3">The sequence shown here is derived from an EMBL/GenBank/DDBJ whole genome shotgun (WGS) entry which is preliminary data.</text>
</comment>
<name>A0A161YKD1_COLIC</name>
<dbReference type="AlphaFoldDB" id="A0A161YKD1"/>
<accession>A0A161YKD1</accession>
<feature type="signal peptide" evidence="1">
    <location>
        <begin position="1"/>
        <end position="19"/>
    </location>
</feature>
<sequence length="298" mass="32375">MGALSLMTTFLLALPAVQAQVPPINGFGVVWFDDFSGKSNTSPDPSKWILDTGTSYPGGPPNWGTWEVQTYSNNVSNVRVNGAGNLQITAIRNPATGAWTSGRIESRRADFMARPKGILRIQASLKIPKLGGNAGIGYWPAFWTLGAEYRGNYWNWPAVGEIDIMENVNNVDRAWAVLHCGTQPGGACNEPSGLGANSACPGKPCVGNFHTYAVEIDRTKPVEAIRWYVDNVRFHQVLQSQLPAAMWMQTVQKPHFVLLNLAIGGAFPDGVYGKKTPLSTTLSGGTYEAEYVAVYHTK</sequence>
<keyword evidence="4" id="KW-1185">Reference proteome</keyword>